<keyword evidence="2" id="KW-0378">Hydrolase</keyword>
<dbReference type="RefSeq" id="WP_136574009.1">
    <property type="nucleotide sequence ID" value="NZ_STFG01000013.1"/>
</dbReference>
<dbReference type="Proteomes" id="UP000308917">
    <property type="component" value="Unassembled WGS sequence"/>
</dbReference>
<name>A0A4S8EZC6_9BURK</name>
<gene>
    <name evidence="2" type="ORF">E9531_12020</name>
</gene>
<keyword evidence="3" id="KW-1185">Reference proteome</keyword>
<proteinExistence type="predicted"/>
<dbReference type="SMART" id="SM00849">
    <property type="entry name" value="Lactamase_B"/>
    <property type="match status" value="1"/>
</dbReference>
<dbReference type="InterPro" id="IPR036866">
    <property type="entry name" value="RibonucZ/Hydroxyglut_hydro"/>
</dbReference>
<evidence type="ECO:0000313" key="3">
    <source>
        <dbReference type="Proteomes" id="UP000308917"/>
    </source>
</evidence>
<comment type="caution">
    <text evidence="2">The sequence shown here is derived from an EMBL/GenBank/DDBJ whole genome shotgun (WGS) entry which is preliminary data.</text>
</comment>
<protein>
    <submittedName>
        <fullName evidence="2">MBL fold metallo-hydrolase</fullName>
    </submittedName>
</protein>
<evidence type="ECO:0000259" key="1">
    <source>
        <dbReference type="SMART" id="SM00849"/>
    </source>
</evidence>
<dbReference type="Pfam" id="PF00753">
    <property type="entry name" value="Lactamase_B"/>
    <property type="match status" value="1"/>
</dbReference>
<dbReference type="SUPFAM" id="SSF56281">
    <property type="entry name" value="Metallo-hydrolase/oxidoreductase"/>
    <property type="match status" value="1"/>
</dbReference>
<organism evidence="2 3">
    <name type="scientific">Lampropedia puyangensis</name>
    <dbReference type="NCBI Taxonomy" id="1330072"/>
    <lineage>
        <taxon>Bacteria</taxon>
        <taxon>Pseudomonadati</taxon>
        <taxon>Pseudomonadota</taxon>
        <taxon>Betaproteobacteria</taxon>
        <taxon>Burkholderiales</taxon>
        <taxon>Comamonadaceae</taxon>
        <taxon>Lampropedia</taxon>
    </lineage>
</organism>
<accession>A0A4S8EZC6</accession>
<dbReference type="EMBL" id="STFG01000013">
    <property type="protein sequence ID" value="THT99670.1"/>
    <property type="molecule type" value="Genomic_DNA"/>
</dbReference>
<dbReference type="GO" id="GO:0016787">
    <property type="term" value="F:hydrolase activity"/>
    <property type="evidence" value="ECO:0007669"/>
    <property type="project" value="UniProtKB-KW"/>
</dbReference>
<reference evidence="2 3" key="1">
    <citation type="journal article" date="2015" name="Antonie Van Leeuwenhoek">
        <title>Lampropedia puyangensis sp. nov., isolated from symptomatic bark of Populus ? euramericana canker and emended description of Lampropedia hyalina (Ehrenberg 1832) Lee et al. 2004.</title>
        <authorList>
            <person name="Li Y."/>
            <person name="Wang T."/>
            <person name="Piao C.G."/>
            <person name="Wang L.F."/>
            <person name="Tian G.Z."/>
            <person name="Zhu T.H."/>
            <person name="Guo M.W."/>
        </authorList>
    </citation>
    <scope>NUCLEOTIDE SEQUENCE [LARGE SCALE GENOMIC DNA]</scope>
    <source>
        <strain evidence="2 3">2-bin</strain>
    </source>
</reference>
<dbReference type="InterPro" id="IPR001279">
    <property type="entry name" value="Metallo-B-lactamas"/>
</dbReference>
<dbReference type="Gene3D" id="3.60.15.10">
    <property type="entry name" value="Ribonuclease Z/Hydroxyacylglutathione hydrolase-like"/>
    <property type="match status" value="1"/>
</dbReference>
<dbReference type="PANTHER" id="PTHR42951">
    <property type="entry name" value="METALLO-BETA-LACTAMASE DOMAIN-CONTAINING"/>
    <property type="match status" value="1"/>
</dbReference>
<dbReference type="AlphaFoldDB" id="A0A4S8EZC6"/>
<evidence type="ECO:0000313" key="2">
    <source>
        <dbReference type="EMBL" id="THT99670.1"/>
    </source>
</evidence>
<dbReference type="InterPro" id="IPR050855">
    <property type="entry name" value="NDM-1-like"/>
</dbReference>
<dbReference type="OrthoDB" id="2971563at2"/>
<sequence length="303" mass="33337">MQANLTVFERGWLSSNCVLLQGRYGNALVDTGYATHAQQTVDLVAHALAGAPLQHVINTHLHSDHCGGNAALQQHWATLQTWVPNGCLPLVQAWDEDKLSFHATGQQCPRFEATGALRIGDVRPLGDAHWQVHGAAGHDPDMVILFEPQSATLISADALWENGFGVIFPEIEGIEAFDVMAKTLDTIEQLKPRHIIPGHGKPFDDTAAALKAARSRLEQFANHPVKHAHYAAKVLVKFKLLEWQHISRQALHQWGLVTPYLERLRHLMGQSTMPMTDWLDQLTLQLVASGAASISADGHIANQ</sequence>
<feature type="domain" description="Metallo-beta-lactamase" evidence="1">
    <location>
        <begin position="14"/>
        <end position="199"/>
    </location>
</feature>